<dbReference type="EMBL" id="CP054038">
    <property type="protein sequence ID" value="QKJ20375.1"/>
    <property type="molecule type" value="Genomic_DNA"/>
</dbReference>
<dbReference type="AlphaFoldDB" id="A0A7D4PNL6"/>
<protein>
    <submittedName>
        <fullName evidence="1">Uncharacterized protein</fullName>
    </submittedName>
</protein>
<dbReference type="RefSeq" id="WP_172990800.1">
    <property type="nucleotide sequence ID" value="NZ_CP054038.1"/>
</dbReference>
<gene>
    <name evidence="1" type="ORF">HQM25_14065</name>
</gene>
<sequence length="55" mass="5682">MSTEHEAARRAEAYAALAVDTAAKLKPGTWEAVRALAELSIAQSLIAQRGGGSAD</sequence>
<proteinExistence type="predicted"/>
<evidence type="ECO:0000313" key="1">
    <source>
        <dbReference type="EMBL" id="QKJ20375.1"/>
    </source>
</evidence>
<reference evidence="1 2" key="1">
    <citation type="submission" date="2020-05" db="EMBL/GenBank/DDBJ databases">
        <title>Strain PA2F3 complete genome.</title>
        <authorList>
            <person name="Kim Y.-S."/>
            <person name="Kim S.-J."/>
            <person name="Jung H.-k."/>
            <person name="Kim S.-E."/>
            <person name="Kim K.-H."/>
        </authorList>
    </citation>
    <scope>NUCLEOTIDE SEQUENCE [LARGE SCALE GENOMIC DNA]</scope>
    <source>
        <strain evidence="1 2">PA2F3</strain>
    </source>
</reference>
<name>A0A7D4PNL6_9MICO</name>
<organism evidence="1 2">
    <name type="scientific">Microbacterium hominis</name>
    <dbReference type="NCBI Taxonomy" id="162426"/>
    <lineage>
        <taxon>Bacteria</taxon>
        <taxon>Bacillati</taxon>
        <taxon>Actinomycetota</taxon>
        <taxon>Actinomycetes</taxon>
        <taxon>Micrococcales</taxon>
        <taxon>Microbacteriaceae</taxon>
        <taxon>Microbacterium</taxon>
    </lineage>
</organism>
<accession>A0A7D4PNL6</accession>
<evidence type="ECO:0000313" key="2">
    <source>
        <dbReference type="Proteomes" id="UP000502498"/>
    </source>
</evidence>
<dbReference type="Proteomes" id="UP000502498">
    <property type="component" value="Chromosome"/>
</dbReference>